<dbReference type="SUPFAM" id="SSF51366">
    <property type="entry name" value="Ribulose-phoshate binding barrel"/>
    <property type="match status" value="1"/>
</dbReference>
<dbReference type="Proteomes" id="UP000248330">
    <property type="component" value="Unassembled WGS sequence"/>
</dbReference>
<accession>A0A318E6S1</accession>
<dbReference type="FunFam" id="3.20.20.70:FF:000024">
    <property type="entry name" value="Indole-3-glycerol phosphate synthase"/>
    <property type="match status" value="1"/>
</dbReference>
<dbReference type="UniPathway" id="UPA00035">
    <property type="reaction ID" value="UER00043"/>
</dbReference>
<dbReference type="AlphaFoldDB" id="A0A318E6S1"/>
<evidence type="ECO:0000313" key="11">
    <source>
        <dbReference type="Proteomes" id="UP000248330"/>
    </source>
</evidence>
<sequence length="265" mass="28345">MADILDRILATKRDEIALLNRRYSRSTLEDLARTADAPRGFIAALATKAAGGQAGVIAEIKRASPSKGLIRADFDPAWIAREYAAGGAACLSVLTDEQYFQGHNAFLVQARAACPLPVIRKDFLVDEAQIVEARAIGADCVLLIAAALEPARLKALYEAARAWTLDVLVEVHDGAELDQVLSAGLGDGWLLGVNNRNLRTFDTRLETTLDLLPRLPAGLDVVTESGIAATADVQHMRAAGVHRFLIGESLMRQDSPGAALKALIA</sequence>
<dbReference type="NCBIfam" id="NF001377">
    <property type="entry name" value="PRK00278.2-4"/>
    <property type="match status" value="1"/>
</dbReference>
<dbReference type="EC" id="4.1.1.48" evidence="8"/>
<organism evidence="10 11">
    <name type="scientific">Sinimarinibacterium flocculans</name>
    <dbReference type="NCBI Taxonomy" id="985250"/>
    <lineage>
        <taxon>Bacteria</taxon>
        <taxon>Pseudomonadati</taxon>
        <taxon>Pseudomonadota</taxon>
        <taxon>Gammaproteobacteria</taxon>
        <taxon>Nevskiales</taxon>
        <taxon>Nevskiaceae</taxon>
        <taxon>Sinimarinibacterium</taxon>
    </lineage>
</organism>
<dbReference type="InterPro" id="IPR001468">
    <property type="entry name" value="Indole-3-GlycerolPSynthase_CS"/>
</dbReference>
<proteinExistence type="inferred from homology"/>
<dbReference type="InterPro" id="IPR045186">
    <property type="entry name" value="Indole-3-glycerol_P_synth"/>
</dbReference>
<name>A0A318E6S1_9GAMM</name>
<dbReference type="GO" id="GO:0004425">
    <property type="term" value="F:indole-3-glycerol-phosphate synthase activity"/>
    <property type="evidence" value="ECO:0007669"/>
    <property type="project" value="UniProtKB-UniRule"/>
</dbReference>
<dbReference type="OrthoDB" id="9804217at2"/>
<dbReference type="HAMAP" id="MF_00134_B">
    <property type="entry name" value="IGPS_B"/>
    <property type="match status" value="1"/>
</dbReference>
<dbReference type="InterPro" id="IPR013798">
    <property type="entry name" value="Indole-3-glycerol_P_synth_dom"/>
</dbReference>
<keyword evidence="7 8" id="KW-0456">Lyase</keyword>
<evidence type="ECO:0000256" key="6">
    <source>
        <dbReference type="ARBA" id="ARBA00023141"/>
    </source>
</evidence>
<dbReference type="CDD" id="cd00331">
    <property type="entry name" value="IGPS"/>
    <property type="match status" value="1"/>
</dbReference>
<dbReference type="NCBIfam" id="NF001373">
    <property type="entry name" value="PRK00278.1-6"/>
    <property type="match status" value="1"/>
</dbReference>
<dbReference type="InterPro" id="IPR011060">
    <property type="entry name" value="RibuloseP-bd_barrel"/>
</dbReference>
<evidence type="ECO:0000256" key="3">
    <source>
        <dbReference type="ARBA" id="ARBA00022605"/>
    </source>
</evidence>
<evidence type="ECO:0000313" key="10">
    <source>
        <dbReference type="EMBL" id="PXV67186.1"/>
    </source>
</evidence>
<keyword evidence="5 8" id="KW-0822">Tryptophan biosynthesis</keyword>
<comment type="pathway">
    <text evidence="2 8">Amino-acid biosynthesis; L-tryptophan biosynthesis; L-tryptophan from chorismate: step 4/5.</text>
</comment>
<dbReference type="PANTHER" id="PTHR22854">
    <property type="entry name" value="TRYPTOPHAN BIOSYNTHESIS PROTEIN"/>
    <property type="match status" value="1"/>
</dbReference>
<dbReference type="PANTHER" id="PTHR22854:SF2">
    <property type="entry name" value="INDOLE-3-GLYCEROL-PHOSPHATE SYNTHASE"/>
    <property type="match status" value="1"/>
</dbReference>
<keyword evidence="4 8" id="KW-0210">Decarboxylase</keyword>
<comment type="caution">
    <text evidence="10">The sequence shown here is derived from an EMBL/GenBank/DDBJ whole genome shotgun (WGS) entry which is preliminary data.</text>
</comment>
<dbReference type="RefSeq" id="WP_110265502.1">
    <property type="nucleotide sequence ID" value="NZ_CAWNXA010000006.1"/>
</dbReference>
<evidence type="ECO:0000256" key="7">
    <source>
        <dbReference type="ARBA" id="ARBA00023239"/>
    </source>
</evidence>
<dbReference type="EMBL" id="QICN01000006">
    <property type="protein sequence ID" value="PXV67186.1"/>
    <property type="molecule type" value="Genomic_DNA"/>
</dbReference>
<keyword evidence="11" id="KW-1185">Reference proteome</keyword>
<evidence type="ECO:0000256" key="4">
    <source>
        <dbReference type="ARBA" id="ARBA00022793"/>
    </source>
</evidence>
<dbReference type="GO" id="GO:0004640">
    <property type="term" value="F:phosphoribosylanthranilate isomerase activity"/>
    <property type="evidence" value="ECO:0007669"/>
    <property type="project" value="TreeGrafter"/>
</dbReference>
<protein>
    <recommendedName>
        <fullName evidence="8">Indole-3-glycerol phosphate synthase</fullName>
        <shortName evidence="8">IGPS</shortName>
        <ecNumber evidence="8">4.1.1.48</ecNumber>
    </recommendedName>
</protein>
<feature type="domain" description="Indole-3-glycerol phosphate synthase" evidence="9">
    <location>
        <begin position="5"/>
        <end position="263"/>
    </location>
</feature>
<gene>
    <name evidence="8" type="primary">trpC</name>
    <name evidence="10" type="ORF">C8D93_106163</name>
</gene>
<dbReference type="PROSITE" id="PS00614">
    <property type="entry name" value="IGPS"/>
    <property type="match status" value="1"/>
</dbReference>
<evidence type="ECO:0000259" key="9">
    <source>
        <dbReference type="Pfam" id="PF00218"/>
    </source>
</evidence>
<comment type="similarity">
    <text evidence="8">Belongs to the TrpC family.</text>
</comment>
<dbReference type="Pfam" id="PF00218">
    <property type="entry name" value="IGPS"/>
    <property type="match status" value="1"/>
</dbReference>
<evidence type="ECO:0000256" key="2">
    <source>
        <dbReference type="ARBA" id="ARBA00004696"/>
    </source>
</evidence>
<keyword evidence="3 8" id="KW-0028">Amino-acid biosynthesis</keyword>
<evidence type="ECO:0000256" key="1">
    <source>
        <dbReference type="ARBA" id="ARBA00001633"/>
    </source>
</evidence>
<dbReference type="GO" id="GO:0000162">
    <property type="term" value="P:L-tryptophan biosynthetic process"/>
    <property type="evidence" value="ECO:0007669"/>
    <property type="project" value="UniProtKB-UniRule"/>
</dbReference>
<dbReference type="Gene3D" id="3.20.20.70">
    <property type="entry name" value="Aldolase class I"/>
    <property type="match status" value="1"/>
</dbReference>
<evidence type="ECO:0000256" key="8">
    <source>
        <dbReference type="HAMAP-Rule" id="MF_00134"/>
    </source>
</evidence>
<evidence type="ECO:0000256" key="5">
    <source>
        <dbReference type="ARBA" id="ARBA00022822"/>
    </source>
</evidence>
<dbReference type="InterPro" id="IPR013785">
    <property type="entry name" value="Aldolase_TIM"/>
</dbReference>
<reference evidence="10 11" key="1">
    <citation type="submission" date="2018-04" db="EMBL/GenBank/DDBJ databases">
        <title>Genomic Encyclopedia of Type Strains, Phase IV (KMG-IV): sequencing the most valuable type-strain genomes for metagenomic binning, comparative biology and taxonomic classification.</title>
        <authorList>
            <person name="Goeker M."/>
        </authorList>
    </citation>
    <scope>NUCLEOTIDE SEQUENCE [LARGE SCALE GENOMIC DNA]</scope>
    <source>
        <strain evidence="10 11">DSM 104150</strain>
    </source>
</reference>
<comment type="catalytic activity">
    <reaction evidence="1 8">
        <text>1-(2-carboxyphenylamino)-1-deoxy-D-ribulose 5-phosphate + H(+) = (1S,2R)-1-C-(indol-3-yl)glycerol 3-phosphate + CO2 + H2O</text>
        <dbReference type="Rhea" id="RHEA:23476"/>
        <dbReference type="ChEBI" id="CHEBI:15377"/>
        <dbReference type="ChEBI" id="CHEBI:15378"/>
        <dbReference type="ChEBI" id="CHEBI:16526"/>
        <dbReference type="ChEBI" id="CHEBI:58613"/>
        <dbReference type="ChEBI" id="CHEBI:58866"/>
        <dbReference type="EC" id="4.1.1.48"/>
    </reaction>
</comment>
<keyword evidence="6 8" id="KW-0057">Aromatic amino acid biosynthesis</keyword>